<protein>
    <submittedName>
        <fullName evidence="2">Uncharacterized protein</fullName>
    </submittedName>
</protein>
<proteinExistence type="predicted"/>
<name>A0ABQ8SCF6_PERAM</name>
<feature type="compositionally biased region" description="Basic and acidic residues" evidence="1">
    <location>
        <begin position="9"/>
        <end position="21"/>
    </location>
</feature>
<accession>A0ABQ8SCF6</accession>
<organism evidence="2 3">
    <name type="scientific">Periplaneta americana</name>
    <name type="common">American cockroach</name>
    <name type="synonym">Blatta americana</name>
    <dbReference type="NCBI Taxonomy" id="6978"/>
    <lineage>
        <taxon>Eukaryota</taxon>
        <taxon>Metazoa</taxon>
        <taxon>Ecdysozoa</taxon>
        <taxon>Arthropoda</taxon>
        <taxon>Hexapoda</taxon>
        <taxon>Insecta</taxon>
        <taxon>Pterygota</taxon>
        <taxon>Neoptera</taxon>
        <taxon>Polyneoptera</taxon>
        <taxon>Dictyoptera</taxon>
        <taxon>Blattodea</taxon>
        <taxon>Blattoidea</taxon>
        <taxon>Blattidae</taxon>
        <taxon>Blattinae</taxon>
        <taxon>Periplaneta</taxon>
    </lineage>
</organism>
<evidence type="ECO:0000313" key="3">
    <source>
        <dbReference type="Proteomes" id="UP001148838"/>
    </source>
</evidence>
<keyword evidence="3" id="KW-1185">Reference proteome</keyword>
<gene>
    <name evidence="2" type="ORF">ANN_20119</name>
</gene>
<evidence type="ECO:0000313" key="2">
    <source>
        <dbReference type="EMBL" id="KAJ4431521.1"/>
    </source>
</evidence>
<sequence length="80" mass="9653">MAGLLKRGRQGEYKENKEITKKTRTMRKREQMDSKENNDKERRKGKIKGEQGEHKENKEITRKTRRLQGERCEDDEKMES</sequence>
<comment type="caution">
    <text evidence="2">The sequence shown here is derived from an EMBL/GenBank/DDBJ whole genome shotgun (WGS) entry which is preliminary data.</text>
</comment>
<feature type="region of interest" description="Disordered" evidence="1">
    <location>
        <begin position="1"/>
        <end position="80"/>
    </location>
</feature>
<evidence type="ECO:0000256" key="1">
    <source>
        <dbReference type="SAM" id="MobiDB-lite"/>
    </source>
</evidence>
<reference evidence="2 3" key="1">
    <citation type="journal article" date="2022" name="Allergy">
        <title>Genome assembly and annotation of Periplaneta americana reveal a comprehensive cockroach allergen profile.</title>
        <authorList>
            <person name="Wang L."/>
            <person name="Xiong Q."/>
            <person name="Saelim N."/>
            <person name="Wang L."/>
            <person name="Nong W."/>
            <person name="Wan A.T."/>
            <person name="Shi M."/>
            <person name="Liu X."/>
            <person name="Cao Q."/>
            <person name="Hui J.H.L."/>
            <person name="Sookrung N."/>
            <person name="Leung T.F."/>
            <person name="Tungtrongchitr A."/>
            <person name="Tsui S.K.W."/>
        </authorList>
    </citation>
    <scope>NUCLEOTIDE SEQUENCE [LARGE SCALE GENOMIC DNA]</scope>
    <source>
        <strain evidence="2">PWHHKU_190912</strain>
    </source>
</reference>
<dbReference type="Proteomes" id="UP001148838">
    <property type="component" value="Unassembled WGS sequence"/>
</dbReference>
<feature type="compositionally biased region" description="Basic and acidic residues" evidence="1">
    <location>
        <begin position="28"/>
        <end position="71"/>
    </location>
</feature>
<dbReference type="EMBL" id="JAJSOF020000031">
    <property type="protein sequence ID" value="KAJ4431521.1"/>
    <property type="molecule type" value="Genomic_DNA"/>
</dbReference>